<evidence type="ECO:0000259" key="1">
    <source>
        <dbReference type="Pfam" id="PF01814"/>
    </source>
</evidence>
<name>A0A841SHT8_9ACTN</name>
<dbReference type="CDD" id="cd12108">
    <property type="entry name" value="Hr-like"/>
    <property type="match status" value="1"/>
</dbReference>
<reference evidence="2 3" key="1">
    <citation type="submission" date="2020-08" db="EMBL/GenBank/DDBJ databases">
        <title>Sequencing the genomes of 1000 actinobacteria strains.</title>
        <authorList>
            <person name="Klenk H.-P."/>
        </authorList>
    </citation>
    <scope>NUCLEOTIDE SEQUENCE [LARGE SCALE GENOMIC DNA]</scope>
    <source>
        <strain evidence="2 3">DSM 15626</strain>
    </source>
</reference>
<dbReference type="EMBL" id="JACHKF010000001">
    <property type="protein sequence ID" value="MBB6567646.1"/>
    <property type="molecule type" value="Genomic_DNA"/>
</dbReference>
<dbReference type="Gene3D" id="1.20.120.520">
    <property type="entry name" value="nmb1532 protein domain like"/>
    <property type="match status" value="1"/>
</dbReference>
<feature type="domain" description="Hemerythrin-like" evidence="1">
    <location>
        <begin position="10"/>
        <end position="143"/>
    </location>
</feature>
<organism evidence="2 3">
    <name type="scientific">Kribbella sandramycini</name>
    <dbReference type="NCBI Taxonomy" id="60450"/>
    <lineage>
        <taxon>Bacteria</taxon>
        <taxon>Bacillati</taxon>
        <taxon>Actinomycetota</taxon>
        <taxon>Actinomycetes</taxon>
        <taxon>Propionibacteriales</taxon>
        <taxon>Kribbellaceae</taxon>
        <taxon>Kribbella</taxon>
    </lineage>
</organism>
<dbReference type="GO" id="GO:0005886">
    <property type="term" value="C:plasma membrane"/>
    <property type="evidence" value="ECO:0007669"/>
    <property type="project" value="TreeGrafter"/>
</dbReference>
<dbReference type="InterPro" id="IPR012312">
    <property type="entry name" value="Hemerythrin-like"/>
</dbReference>
<protein>
    <submittedName>
        <fullName evidence="2">Hemerythrin-like domain-containing protein</fullName>
    </submittedName>
</protein>
<proteinExistence type="predicted"/>
<evidence type="ECO:0000313" key="3">
    <source>
        <dbReference type="Proteomes" id="UP000553957"/>
    </source>
</evidence>
<dbReference type="RefSeq" id="WP_202885509.1">
    <property type="nucleotide sequence ID" value="NZ_BAAAGT010000003.1"/>
</dbReference>
<accession>A0A841SHT8</accession>
<evidence type="ECO:0000313" key="2">
    <source>
        <dbReference type="EMBL" id="MBB6567646.1"/>
    </source>
</evidence>
<dbReference type="PANTHER" id="PTHR39966">
    <property type="entry name" value="BLL2471 PROTEIN-RELATED"/>
    <property type="match status" value="1"/>
</dbReference>
<dbReference type="Proteomes" id="UP000553957">
    <property type="component" value="Unassembled WGS sequence"/>
</dbReference>
<dbReference type="AlphaFoldDB" id="A0A841SHT8"/>
<gene>
    <name evidence="2" type="ORF">HNR71_003283</name>
</gene>
<dbReference type="PANTHER" id="PTHR39966:SF1">
    <property type="entry name" value="HEMERYTHRIN-LIKE DOMAIN-CONTAINING PROTEIN"/>
    <property type="match status" value="1"/>
</dbReference>
<sequence length="225" mass="24684">MTAGETMADVRDMYMAHRMFRREFRLLPQLVRDVQPGDVERAGVVAAHADKICAVLDAHHSGEDALVWPRLLERGGADCADIVPVMESQHEGLHEALESLTAALAAWRTAAQDGEQLAAKAELLRDRLVEHMQLEETEILPLAEKYITAAEWSELGEHAMTGIPKKDLPLGFGMAMYEGDPAVIKAVLAEAPLPLRLLMPVVAPRLYAAHARRVHGTPTPPRIGV</sequence>
<dbReference type="Pfam" id="PF01814">
    <property type="entry name" value="Hemerythrin"/>
    <property type="match status" value="1"/>
</dbReference>
<comment type="caution">
    <text evidence="2">The sequence shown here is derived from an EMBL/GenBank/DDBJ whole genome shotgun (WGS) entry which is preliminary data.</text>
</comment>